<protein>
    <submittedName>
        <fullName evidence="1">Uncharacterized protein</fullName>
    </submittedName>
</protein>
<dbReference type="EMBL" id="AP005745">
    <property type="protein sequence ID" value="BAD33901.1"/>
    <property type="molecule type" value="Genomic_DNA"/>
</dbReference>
<accession>Q69ML4</accession>
<reference evidence="2" key="2">
    <citation type="journal article" date="2008" name="Nucleic Acids Res.">
        <title>The rice annotation project database (RAP-DB): 2008 update.</title>
        <authorList>
            <consortium name="The rice annotation project (RAP)"/>
        </authorList>
    </citation>
    <scope>GENOME REANNOTATION</scope>
    <source>
        <strain evidence="2">cv. Nipponbare</strain>
    </source>
</reference>
<organism evidence="1 2">
    <name type="scientific">Oryza sativa subsp. japonica</name>
    <name type="common">Rice</name>
    <dbReference type="NCBI Taxonomy" id="39947"/>
    <lineage>
        <taxon>Eukaryota</taxon>
        <taxon>Viridiplantae</taxon>
        <taxon>Streptophyta</taxon>
        <taxon>Embryophyta</taxon>
        <taxon>Tracheophyta</taxon>
        <taxon>Spermatophyta</taxon>
        <taxon>Magnoliopsida</taxon>
        <taxon>Liliopsida</taxon>
        <taxon>Poales</taxon>
        <taxon>Poaceae</taxon>
        <taxon>BOP clade</taxon>
        <taxon>Oryzoideae</taxon>
        <taxon>Oryzeae</taxon>
        <taxon>Oryzinae</taxon>
        <taxon>Oryza</taxon>
        <taxon>Oryza sativa</taxon>
    </lineage>
</organism>
<evidence type="ECO:0000313" key="1">
    <source>
        <dbReference type="EMBL" id="BAD33901.1"/>
    </source>
</evidence>
<proteinExistence type="predicted"/>
<dbReference type="Proteomes" id="UP000000763">
    <property type="component" value="Chromosome 9"/>
</dbReference>
<reference evidence="2" key="1">
    <citation type="journal article" date="2005" name="Nature">
        <title>The map-based sequence of the rice genome.</title>
        <authorList>
            <consortium name="International rice genome sequencing project (IRGSP)"/>
            <person name="Matsumoto T."/>
            <person name="Wu J."/>
            <person name="Kanamori H."/>
            <person name="Katayose Y."/>
            <person name="Fujisawa M."/>
            <person name="Namiki N."/>
            <person name="Mizuno H."/>
            <person name="Yamamoto K."/>
            <person name="Antonio B.A."/>
            <person name="Baba T."/>
            <person name="Sakata K."/>
            <person name="Nagamura Y."/>
            <person name="Aoki H."/>
            <person name="Arikawa K."/>
            <person name="Arita K."/>
            <person name="Bito T."/>
            <person name="Chiden Y."/>
            <person name="Fujitsuka N."/>
            <person name="Fukunaka R."/>
            <person name="Hamada M."/>
            <person name="Harada C."/>
            <person name="Hayashi A."/>
            <person name="Hijishita S."/>
            <person name="Honda M."/>
            <person name="Hosokawa S."/>
            <person name="Ichikawa Y."/>
            <person name="Idonuma A."/>
            <person name="Iijima M."/>
            <person name="Ikeda M."/>
            <person name="Ikeno M."/>
            <person name="Ito K."/>
            <person name="Ito S."/>
            <person name="Ito T."/>
            <person name="Ito Y."/>
            <person name="Ito Y."/>
            <person name="Iwabuchi A."/>
            <person name="Kamiya K."/>
            <person name="Karasawa W."/>
            <person name="Kurita K."/>
            <person name="Katagiri S."/>
            <person name="Kikuta A."/>
            <person name="Kobayashi H."/>
            <person name="Kobayashi N."/>
            <person name="Machita K."/>
            <person name="Maehara T."/>
            <person name="Masukawa M."/>
            <person name="Mizubayashi T."/>
            <person name="Mukai Y."/>
            <person name="Nagasaki H."/>
            <person name="Nagata Y."/>
            <person name="Naito S."/>
            <person name="Nakashima M."/>
            <person name="Nakama Y."/>
            <person name="Nakamichi Y."/>
            <person name="Nakamura M."/>
            <person name="Meguro A."/>
            <person name="Negishi M."/>
            <person name="Ohta I."/>
            <person name="Ohta T."/>
            <person name="Okamoto M."/>
            <person name="Ono N."/>
            <person name="Saji S."/>
            <person name="Sakaguchi M."/>
            <person name="Sakai K."/>
            <person name="Shibata M."/>
            <person name="Shimokawa T."/>
            <person name="Song J."/>
            <person name="Takazaki Y."/>
            <person name="Terasawa K."/>
            <person name="Tsugane M."/>
            <person name="Tsuji K."/>
            <person name="Ueda S."/>
            <person name="Waki K."/>
            <person name="Yamagata H."/>
            <person name="Yamamoto M."/>
            <person name="Yamamoto S."/>
            <person name="Yamane H."/>
            <person name="Yoshiki S."/>
            <person name="Yoshihara R."/>
            <person name="Yukawa K."/>
            <person name="Zhong H."/>
            <person name="Yano M."/>
            <person name="Yuan Q."/>
            <person name="Ouyang S."/>
            <person name="Liu J."/>
            <person name="Jones K.M."/>
            <person name="Gansberger K."/>
            <person name="Moffat K."/>
            <person name="Hill J."/>
            <person name="Bera J."/>
            <person name="Fadrosh D."/>
            <person name="Jin S."/>
            <person name="Johri S."/>
            <person name="Kim M."/>
            <person name="Overton L."/>
            <person name="Reardon M."/>
            <person name="Tsitrin T."/>
            <person name="Vuong H."/>
            <person name="Weaver B."/>
            <person name="Ciecko A."/>
            <person name="Tallon L."/>
            <person name="Jackson J."/>
            <person name="Pai G."/>
            <person name="Aken S.V."/>
            <person name="Utterback T."/>
            <person name="Reidmuller S."/>
            <person name="Feldblyum T."/>
            <person name="Hsiao J."/>
            <person name="Zismann V."/>
            <person name="Iobst S."/>
            <person name="de Vazeille A.R."/>
            <person name="Buell C.R."/>
            <person name="Ying K."/>
            <person name="Li Y."/>
            <person name="Lu T."/>
            <person name="Huang Y."/>
            <person name="Zhao Q."/>
            <person name="Feng Q."/>
            <person name="Zhang L."/>
            <person name="Zhu J."/>
            <person name="Weng Q."/>
            <person name="Mu J."/>
            <person name="Lu Y."/>
            <person name="Fan D."/>
            <person name="Liu Y."/>
            <person name="Guan J."/>
            <person name="Zhang Y."/>
            <person name="Yu S."/>
            <person name="Liu X."/>
            <person name="Zhang Y."/>
            <person name="Hong G."/>
            <person name="Han B."/>
            <person name="Choisne N."/>
            <person name="Demange N."/>
            <person name="Orjeda G."/>
            <person name="Samain S."/>
            <person name="Cattolico L."/>
            <person name="Pelletier E."/>
            <person name="Couloux A."/>
            <person name="Segurens B."/>
            <person name="Wincker P."/>
            <person name="D'Hont A."/>
            <person name="Scarpelli C."/>
            <person name="Weissenbach J."/>
            <person name="Salanoubat M."/>
            <person name="Quetier F."/>
            <person name="Yu Y."/>
            <person name="Kim H.R."/>
            <person name="Rambo T."/>
            <person name="Currie J."/>
            <person name="Collura K."/>
            <person name="Luo M."/>
            <person name="Yang T."/>
            <person name="Ammiraju J.S.S."/>
            <person name="Engler F."/>
            <person name="Soderlund C."/>
            <person name="Wing R.A."/>
            <person name="Palmer L.E."/>
            <person name="de la Bastide M."/>
            <person name="Spiegel L."/>
            <person name="Nascimento L."/>
            <person name="Zutavern T."/>
            <person name="O'Shaughnessy A."/>
            <person name="Dike S."/>
            <person name="Dedhia N."/>
            <person name="Preston R."/>
            <person name="Balija V."/>
            <person name="McCombie W.R."/>
            <person name="Chow T."/>
            <person name="Chen H."/>
            <person name="Chung M."/>
            <person name="Chen C."/>
            <person name="Shaw J."/>
            <person name="Wu H."/>
            <person name="Hsiao K."/>
            <person name="Chao Y."/>
            <person name="Chu M."/>
            <person name="Cheng C."/>
            <person name="Hour A."/>
            <person name="Lee P."/>
            <person name="Lin S."/>
            <person name="Lin Y."/>
            <person name="Liou J."/>
            <person name="Liu S."/>
            <person name="Hsing Y."/>
            <person name="Raghuvanshi S."/>
            <person name="Mohanty A."/>
            <person name="Bharti A.K."/>
            <person name="Gaur A."/>
            <person name="Gupta V."/>
            <person name="Kumar D."/>
            <person name="Ravi V."/>
            <person name="Vij S."/>
            <person name="Kapur A."/>
            <person name="Khurana P."/>
            <person name="Khurana P."/>
            <person name="Khurana J.P."/>
            <person name="Tyagi A.K."/>
            <person name="Gaikwad K."/>
            <person name="Singh A."/>
            <person name="Dalal V."/>
            <person name="Srivastava S."/>
            <person name="Dixit A."/>
            <person name="Pal A.K."/>
            <person name="Ghazi I.A."/>
            <person name="Yadav M."/>
            <person name="Pandit A."/>
            <person name="Bhargava A."/>
            <person name="Sureshbabu K."/>
            <person name="Batra K."/>
            <person name="Sharma T.R."/>
            <person name="Mohapatra T."/>
            <person name="Singh N.K."/>
            <person name="Messing J."/>
            <person name="Nelson A.B."/>
            <person name="Fuks G."/>
            <person name="Kavchok S."/>
            <person name="Keizer G."/>
            <person name="Linton E."/>
            <person name="Llaca V."/>
            <person name="Song R."/>
            <person name="Tanyolac B."/>
            <person name="Young S."/>
            <person name="Ho-Il K."/>
            <person name="Hahn J.H."/>
            <person name="Sangsakoo G."/>
            <person name="Vanavichit A."/>
            <person name="de Mattos Luiz.A.T."/>
            <person name="Zimmer P.D."/>
            <person name="Malone G."/>
            <person name="Dellagostin O."/>
            <person name="de Oliveira A.C."/>
            <person name="Bevan M."/>
            <person name="Bancroft I."/>
            <person name="Minx P."/>
            <person name="Cordum H."/>
            <person name="Wilson R."/>
            <person name="Cheng Z."/>
            <person name="Jin W."/>
            <person name="Jiang J."/>
            <person name="Leong S.A."/>
            <person name="Iwama H."/>
            <person name="Gojobori T."/>
            <person name="Itoh T."/>
            <person name="Niimura Y."/>
            <person name="Fujii Y."/>
            <person name="Habara T."/>
            <person name="Sakai H."/>
            <person name="Sato Y."/>
            <person name="Wilson G."/>
            <person name="Kumar K."/>
            <person name="McCouch S."/>
            <person name="Juretic N."/>
            <person name="Hoen D."/>
            <person name="Wright S."/>
            <person name="Bruskiewich R."/>
            <person name="Bureau T."/>
            <person name="Miyao A."/>
            <person name="Hirochika H."/>
            <person name="Nishikawa T."/>
            <person name="Kadowaki K."/>
            <person name="Sugiura M."/>
            <person name="Burr B."/>
            <person name="Sasaki T."/>
        </authorList>
    </citation>
    <scope>NUCLEOTIDE SEQUENCE [LARGE SCALE GENOMIC DNA]</scope>
    <source>
        <strain evidence="2">cv. Nipponbare</strain>
    </source>
</reference>
<name>Q69ML4_ORYSJ</name>
<gene>
    <name evidence="1" type="primary">OSJNBa0017O03.8</name>
</gene>
<dbReference type="AlphaFoldDB" id="Q69ML4"/>
<sequence>MVGPCRAGPKARAVLGWTTVPSHRPRHGPTAGLCQHGPDNDRTVLYLGWAKIMCRGLGRRASGLMANYNYEACG</sequence>
<evidence type="ECO:0000313" key="2">
    <source>
        <dbReference type="Proteomes" id="UP000000763"/>
    </source>
</evidence>